<sequence length="306" mass="32629">MSELPAITTAPAPGRNFIQVYTKLSTRTISLGFWGADLSSQRVHDIDSSANDALTLTTPKSQITDVEFYGATAVLGFVPQPDRTRHTLAFLSPAFKLLPADKTTTAITSTGLAGLNTPGEQGGSYLYYASPTRSGIREYNIETEAFKDLPAAIAPSATSPLAAYHHAGGGTTATVLGKGRYVIYIDSDKASIKEALVSSQTASTPVPIISGAAKFHPDTGLAVVFVPTTKRTYLYYVGPDHKLMRVVKKPSDMKWDAPLAVAKVNHDEVQAGAQLAAVFQKDNVNVFWPTGQDVKGLGHGFDDVKA</sequence>
<dbReference type="EMBL" id="JAUKUD010000004">
    <property type="protein sequence ID" value="KAK0746811.1"/>
    <property type="molecule type" value="Genomic_DNA"/>
</dbReference>
<gene>
    <name evidence="1" type="ORF">B0T18DRAFT_391194</name>
</gene>
<organism evidence="1 2">
    <name type="scientific">Schizothecium vesticola</name>
    <dbReference type="NCBI Taxonomy" id="314040"/>
    <lineage>
        <taxon>Eukaryota</taxon>
        <taxon>Fungi</taxon>
        <taxon>Dikarya</taxon>
        <taxon>Ascomycota</taxon>
        <taxon>Pezizomycotina</taxon>
        <taxon>Sordariomycetes</taxon>
        <taxon>Sordariomycetidae</taxon>
        <taxon>Sordariales</taxon>
        <taxon>Schizotheciaceae</taxon>
        <taxon>Schizothecium</taxon>
    </lineage>
</organism>
<keyword evidence="2" id="KW-1185">Reference proteome</keyword>
<protein>
    <submittedName>
        <fullName evidence="1">Uncharacterized protein</fullName>
    </submittedName>
</protein>
<proteinExistence type="predicted"/>
<dbReference type="Gene3D" id="2.120.10.70">
    <property type="entry name" value="Fucose-specific lectin"/>
    <property type="match status" value="1"/>
</dbReference>
<evidence type="ECO:0000313" key="2">
    <source>
        <dbReference type="Proteomes" id="UP001172155"/>
    </source>
</evidence>
<accession>A0AA40EWR1</accession>
<evidence type="ECO:0000313" key="1">
    <source>
        <dbReference type="EMBL" id="KAK0746811.1"/>
    </source>
</evidence>
<dbReference type="Proteomes" id="UP001172155">
    <property type="component" value="Unassembled WGS sequence"/>
</dbReference>
<comment type="caution">
    <text evidence="1">The sequence shown here is derived from an EMBL/GenBank/DDBJ whole genome shotgun (WGS) entry which is preliminary data.</text>
</comment>
<reference evidence="1" key="1">
    <citation type="submission" date="2023-06" db="EMBL/GenBank/DDBJ databases">
        <title>Genome-scale phylogeny and comparative genomics of the fungal order Sordariales.</title>
        <authorList>
            <consortium name="Lawrence Berkeley National Laboratory"/>
            <person name="Hensen N."/>
            <person name="Bonometti L."/>
            <person name="Westerberg I."/>
            <person name="Brannstrom I.O."/>
            <person name="Guillou S."/>
            <person name="Cros-Aarteil S."/>
            <person name="Calhoun S."/>
            <person name="Haridas S."/>
            <person name="Kuo A."/>
            <person name="Mondo S."/>
            <person name="Pangilinan J."/>
            <person name="Riley R."/>
            <person name="LaButti K."/>
            <person name="Andreopoulos B."/>
            <person name="Lipzen A."/>
            <person name="Chen C."/>
            <person name="Yanf M."/>
            <person name="Daum C."/>
            <person name="Ng V."/>
            <person name="Clum A."/>
            <person name="Steindorff A."/>
            <person name="Ohm R."/>
            <person name="Martin F."/>
            <person name="Silar P."/>
            <person name="Natvig D."/>
            <person name="Lalanne C."/>
            <person name="Gautier V."/>
            <person name="Ament-velasquez S.L."/>
            <person name="Kruys A."/>
            <person name="Hutchinson M.I."/>
            <person name="Powell A.J."/>
            <person name="Barry K."/>
            <person name="Miller A.N."/>
            <person name="Grigoriev I.V."/>
            <person name="Debuchy R."/>
            <person name="Gladieux P."/>
            <person name="Thoren M.H."/>
            <person name="Johannesson H."/>
        </authorList>
    </citation>
    <scope>NUCLEOTIDE SEQUENCE</scope>
    <source>
        <strain evidence="1">SMH3187-1</strain>
    </source>
</reference>
<dbReference type="AlphaFoldDB" id="A0AA40EWR1"/>
<name>A0AA40EWR1_9PEZI</name>